<dbReference type="PANTHER" id="PTHR31845:SF39">
    <property type="entry name" value="TRANSCRIPTION FACTOR PBCR-RELATED"/>
    <property type="match status" value="1"/>
</dbReference>
<gene>
    <name evidence="8" type="ORF">C8Q69DRAFT_243630</name>
</gene>
<evidence type="ECO:0000256" key="2">
    <source>
        <dbReference type="ARBA" id="ARBA00023015"/>
    </source>
</evidence>
<dbReference type="InterPro" id="IPR051089">
    <property type="entry name" value="prtT"/>
</dbReference>
<accession>A0A443HX31</accession>
<keyword evidence="4" id="KW-0804">Transcription</keyword>
<dbReference type="GO" id="GO:0000976">
    <property type="term" value="F:transcription cis-regulatory region binding"/>
    <property type="evidence" value="ECO:0007669"/>
    <property type="project" value="TreeGrafter"/>
</dbReference>
<proteinExistence type="predicted"/>
<dbReference type="GO" id="GO:0000981">
    <property type="term" value="F:DNA-binding transcription factor activity, RNA polymerase II-specific"/>
    <property type="evidence" value="ECO:0007669"/>
    <property type="project" value="InterPro"/>
</dbReference>
<dbReference type="SMART" id="SM00066">
    <property type="entry name" value="GAL4"/>
    <property type="match status" value="1"/>
</dbReference>
<sequence>MYPYPLAKMSADQQLGDVGTTQQSGSATQLNRSCESCRALKVRCLPNPETPTQCQRCARTKRACIFVAPQKRRPRKRTDSRVAQLEREMRAMRVLLKDKHLPVDEGGQDEYNEGEERKEGTDEVDFGAQAGMSVRNMHPAQGSGMVPPRTTDYSPVSTLPPGSASGASIGALSLPNAQSSHSSDLTANEDVVDRGIIAMETASELLYLFIKDLAPLFPVVVLPTDTNVSQLRRSKPVLFLSVLAAAAIAVDAKLAEILNREIVRLYAERFFVEAEKSFELVQSLLIMIVFSYPPNSPLKIQIYQYTHIAATMALEIGLASKKRVPKKPTSGRTGRDLHDIFDEHMAEQARAILGCYHLCSQIGMRTRRPNMLLYNDWVKECVNHLADSPHIIDRRMATWFELQKMVDEAMTSFGLDDTSSTAPLTESRVQAVLRWFDNRMQDWKKTTPPDLLTLPLMVEYHHTNLAVYELAIGEAYRDPDAIKRQHYTLPPPDEEGSGQQQNAPLSAIRIDMTMKWLNAARSILDVFLGCDADTMRKMPNLMYTRIVLGLMTLMKIYYSVRSGALGEVIEPSSVNLDVYLEEMTRRLTEASGGQKYKIPSRWLFVVGVKARDWYDRFQHRQSQKEAGLQIQQKVSVQQSIPTNQYSMPMQSNSQFDPTVTQQTAAFNVQPMMQPLLPENTRSFNAHIPTTIPWPLPDDSYVTLSHPPAYLPGVMAPPMTFASSNPLPTFSQNQPFFSAGSGMEIDGWIPDGGIFGGPSLPGF</sequence>
<dbReference type="GO" id="GO:0008270">
    <property type="term" value="F:zinc ion binding"/>
    <property type="evidence" value="ECO:0007669"/>
    <property type="project" value="InterPro"/>
</dbReference>
<dbReference type="PANTHER" id="PTHR31845">
    <property type="entry name" value="FINGER DOMAIN PROTEIN, PUTATIVE-RELATED"/>
    <property type="match status" value="1"/>
</dbReference>
<dbReference type="CDD" id="cd00067">
    <property type="entry name" value="GAL4"/>
    <property type="match status" value="1"/>
</dbReference>
<dbReference type="GeneID" id="39595797"/>
<dbReference type="VEuPathDB" id="FungiDB:C8Q69DRAFT_243630"/>
<dbReference type="GO" id="GO:0005634">
    <property type="term" value="C:nucleus"/>
    <property type="evidence" value="ECO:0007669"/>
    <property type="project" value="UniProtKB-SubCell"/>
</dbReference>
<reference evidence="8 9" key="1">
    <citation type="journal article" date="2018" name="Front. Microbiol.">
        <title>Genomic and genetic insights into a cosmopolitan fungus, Paecilomyces variotii (Eurotiales).</title>
        <authorList>
            <person name="Urquhart A.S."/>
            <person name="Mondo S.J."/>
            <person name="Makela M.R."/>
            <person name="Hane J.K."/>
            <person name="Wiebenga A."/>
            <person name="He G."/>
            <person name="Mihaltcheva S."/>
            <person name="Pangilinan J."/>
            <person name="Lipzen A."/>
            <person name="Barry K."/>
            <person name="de Vries R.P."/>
            <person name="Grigoriev I.V."/>
            <person name="Idnurm A."/>
        </authorList>
    </citation>
    <scope>NUCLEOTIDE SEQUENCE [LARGE SCALE GENOMIC DNA]</scope>
    <source>
        <strain evidence="8 9">CBS 101075</strain>
    </source>
</reference>
<organism evidence="8 9">
    <name type="scientific">Byssochlamys spectabilis</name>
    <name type="common">Paecilomyces variotii</name>
    <dbReference type="NCBI Taxonomy" id="264951"/>
    <lineage>
        <taxon>Eukaryota</taxon>
        <taxon>Fungi</taxon>
        <taxon>Dikarya</taxon>
        <taxon>Ascomycota</taxon>
        <taxon>Pezizomycotina</taxon>
        <taxon>Eurotiomycetes</taxon>
        <taxon>Eurotiomycetidae</taxon>
        <taxon>Eurotiales</taxon>
        <taxon>Thermoascaceae</taxon>
        <taxon>Paecilomyces</taxon>
    </lineage>
</organism>
<keyword evidence="3" id="KW-0238">DNA-binding</keyword>
<keyword evidence="9" id="KW-1185">Reference proteome</keyword>
<comment type="subcellular location">
    <subcellularLocation>
        <location evidence="1">Nucleus</location>
    </subcellularLocation>
</comment>
<dbReference type="InterPro" id="IPR001138">
    <property type="entry name" value="Zn2Cys6_DnaBD"/>
</dbReference>
<dbReference type="STRING" id="264951.A0A443HX31"/>
<dbReference type="SUPFAM" id="SSF57701">
    <property type="entry name" value="Zn2/Cys6 DNA-binding domain"/>
    <property type="match status" value="1"/>
</dbReference>
<dbReference type="PROSITE" id="PS00463">
    <property type="entry name" value="ZN2_CY6_FUNGAL_1"/>
    <property type="match status" value="1"/>
</dbReference>
<feature type="region of interest" description="Disordered" evidence="6">
    <location>
        <begin position="101"/>
        <end position="121"/>
    </location>
</feature>
<evidence type="ECO:0000313" key="8">
    <source>
        <dbReference type="EMBL" id="RWQ96396.1"/>
    </source>
</evidence>
<dbReference type="CDD" id="cd12148">
    <property type="entry name" value="fungal_TF_MHR"/>
    <property type="match status" value="1"/>
</dbReference>
<comment type="caution">
    <text evidence="8">The sequence shown here is derived from an EMBL/GenBank/DDBJ whole genome shotgun (WGS) entry which is preliminary data.</text>
</comment>
<dbReference type="Proteomes" id="UP000283841">
    <property type="component" value="Unassembled WGS sequence"/>
</dbReference>
<name>A0A443HX31_BYSSP</name>
<dbReference type="RefSeq" id="XP_028486041.1">
    <property type="nucleotide sequence ID" value="XM_028626520.1"/>
</dbReference>
<keyword evidence="2" id="KW-0805">Transcription regulation</keyword>
<dbReference type="Gene3D" id="4.10.240.10">
    <property type="entry name" value="Zn(2)-C6 fungal-type DNA-binding domain"/>
    <property type="match status" value="1"/>
</dbReference>
<evidence type="ECO:0000256" key="5">
    <source>
        <dbReference type="ARBA" id="ARBA00023242"/>
    </source>
</evidence>
<evidence type="ECO:0000256" key="4">
    <source>
        <dbReference type="ARBA" id="ARBA00023163"/>
    </source>
</evidence>
<feature type="domain" description="Zn(2)-C6 fungal-type" evidence="7">
    <location>
        <begin position="33"/>
        <end position="66"/>
    </location>
</feature>
<evidence type="ECO:0000313" key="9">
    <source>
        <dbReference type="Proteomes" id="UP000283841"/>
    </source>
</evidence>
<keyword evidence="5" id="KW-0539">Nucleus</keyword>
<dbReference type="InterPro" id="IPR036864">
    <property type="entry name" value="Zn2-C6_fun-type_DNA-bd_sf"/>
</dbReference>
<evidence type="ECO:0000259" key="7">
    <source>
        <dbReference type="PROSITE" id="PS50048"/>
    </source>
</evidence>
<feature type="region of interest" description="Disordered" evidence="6">
    <location>
        <begin position="135"/>
        <end position="160"/>
    </location>
</feature>
<evidence type="ECO:0000256" key="1">
    <source>
        <dbReference type="ARBA" id="ARBA00004123"/>
    </source>
</evidence>
<protein>
    <submittedName>
        <fullName evidence="8">C6 zinc finger domain protein</fullName>
    </submittedName>
</protein>
<evidence type="ECO:0000256" key="3">
    <source>
        <dbReference type="ARBA" id="ARBA00023125"/>
    </source>
</evidence>
<dbReference type="AlphaFoldDB" id="A0A443HX31"/>
<dbReference type="EMBL" id="RCNU01000004">
    <property type="protein sequence ID" value="RWQ96396.1"/>
    <property type="molecule type" value="Genomic_DNA"/>
</dbReference>
<evidence type="ECO:0000256" key="6">
    <source>
        <dbReference type="SAM" id="MobiDB-lite"/>
    </source>
</evidence>
<dbReference type="PROSITE" id="PS50048">
    <property type="entry name" value="ZN2_CY6_FUNGAL_2"/>
    <property type="match status" value="1"/>
</dbReference>